<sequence length="147" mass="16351">MKRFFLLLLAAVLAGCTAMPLYRSVDELKARAEHRVTLTTERDFVLVYRDVGRQARSASETINKMLTGAASIDMRETSELDRTGGRGTVTMQQGYTTRIAHYEITKLPTGGTEVKAWWSRFSPISIEFLKSAVEGKTPSEGTLESSK</sequence>
<dbReference type="EMBL" id="RQXU01000037">
    <property type="protein sequence ID" value="RRH80601.1"/>
    <property type="molecule type" value="Genomic_DNA"/>
</dbReference>
<evidence type="ECO:0000256" key="1">
    <source>
        <dbReference type="SAM" id="SignalP"/>
    </source>
</evidence>
<protein>
    <recommendedName>
        <fullName evidence="4">DUF4410 domain-containing protein</fullName>
    </recommendedName>
</protein>
<dbReference type="RefSeq" id="WP_124962005.1">
    <property type="nucleotide sequence ID" value="NZ_CBFHCE010000104.1"/>
</dbReference>
<name>A0A3P3E2I6_9BURK</name>
<comment type="caution">
    <text evidence="2">The sequence shown here is derived from an EMBL/GenBank/DDBJ whole genome shotgun (WGS) entry which is preliminary data.</text>
</comment>
<gene>
    <name evidence="2" type="ORF">EH244_30390</name>
</gene>
<evidence type="ECO:0008006" key="4">
    <source>
        <dbReference type="Google" id="ProtNLM"/>
    </source>
</evidence>
<dbReference type="PROSITE" id="PS51257">
    <property type="entry name" value="PROKAR_LIPOPROTEIN"/>
    <property type="match status" value="1"/>
</dbReference>
<keyword evidence="1" id="KW-0732">Signal</keyword>
<evidence type="ECO:0000313" key="3">
    <source>
        <dbReference type="Proteomes" id="UP000271590"/>
    </source>
</evidence>
<organism evidence="2 3">
    <name type="scientific">Variovorax beijingensis</name>
    <dbReference type="NCBI Taxonomy" id="2496117"/>
    <lineage>
        <taxon>Bacteria</taxon>
        <taxon>Pseudomonadati</taxon>
        <taxon>Pseudomonadota</taxon>
        <taxon>Betaproteobacteria</taxon>
        <taxon>Burkholderiales</taxon>
        <taxon>Comamonadaceae</taxon>
        <taxon>Variovorax</taxon>
    </lineage>
</organism>
<feature type="signal peptide" evidence="1">
    <location>
        <begin position="1"/>
        <end position="23"/>
    </location>
</feature>
<evidence type="ECO:0000313" key="2">
    <source>
        <dbReference type="EMBL" id="RRH80601.1"/>
    </source>
</evidence>
<accession>A0A3P3E2I6</accession>
<proteinExistence type="predicted"/>
<dbReference type="Proteomes" id="UP000271590">
    <property type="component" value="Unassembled WGS sequence"/>
</dbReference>
<reference evidence="2 3" key="1">
    <citation type="submission" date="2018-11" db="EMBL/GenBank/DDBJ databases">
        <title>The genome of Variovorax sp T529.</title>
        <authorList>
            <person name="Gao J."/>
        </authorList>
    </citation>
    <scope>NUCLEOTIDE SEQUENCE [LARGE SCALE GENOMIC DNA]</scope>
    <source>
        <strain evidence="2 3">T529</strain>
    </source>
</reference>
<feature type="chain" id="PRO_5017984323" description="DUF4410 domain-containing protein" evidence="1">
    <location>
        <begin position="24"/>
        <end position="147"/>
    </location>
</feature>
<dbReference type="AlphaFoldDB" id="A0A3P3E2I6"/>